<comment type="caution">
    <text evidence="17">The sequence shown here is derived from an EMBL/GenBank/DDBJ whole genome shotgun (WGS) entry which is preliminary data.</text>
</comment>
<dbReference type="Gene3D" id="3.90.980.10">
    <property type="entry name" value="DNA primase, catalytic core, N-terminal domain"/>
    <property type="match status" value="1"/>
</dbReference>
<dbReference type="FunFam" id="3.90.580.10:FF:000001">
    <property type="entry name" value="DNA primase"/>
    <property type="match status" value="1"/>
</dbReference>
<keyword evidence="8 12" id="KW-0862">Zinc</keyword>
<evidence type="ECO:0000256" key="7">
    <source>
        <dbReference type="ARBA" id="ARBA00022771"/>
    </source>
</evidence>
<dbReference type="InterPro" id="IPR006295">
    <property type="entry name" value="DNA_primase_DnaG"/>
</dbReference>
<evidence type="ECO:0000256" key="14">
    <source>
        <dbReference type="PIRSR" id="PIRSR002811-1"/>
    </source>
</evidence>
<dbReference type="GO" id="GO:0003677">
    <property type="term" value="F:DNA binding"/>
    <property type="evidence" value="ECO:0007669"/>
    <property type="project" value="UniProtKB-KW"/>
</dbReference>
<dbReference type="GO" id="GO:0008270">
    <property type="term" value="F:zinc ion binding"/>
    <property type="evidence" value="ECO:0007669"/>
    <property type="project" value="UniProtKB-UniRule"/>
</dbReference>
<evidence type="ECO:0000256" key="2">
    <source>
        <dbReference type="ARBA" id="ARBA00022515"/>
    </source>
</evidence>
<dbReference type="InterPro" id="IPR034151">
    <property type="entry name" value="TOPRIM_DnaG_bac"/>
</dbReference>
<comment type="subunit">
    <text evidence="12">Monomer. Interacts with DnaB.</text>
</comment>
<evidence type="ECO:0000256" key="8">
    <source>
        <dbReference type="ARBA" id="ARBA00022833"/>
    </source>
</evidence>
<dbReference type="CDD" id="cd03364">
    <property type="entry name" value="TOPRIM_DnaG_primases"/>
    <property type="match status" value="1"/>
</dbReference>
<dbReference type="SMART" id="SM00493">
    <property type="entry name" value="TOPRIM"/>
    <property type="match status" value="1"/>
</dbReference>
<evidence type="ECO:0000256" key="13">
    <source>
        <dbReference type="PIRNR" id="PIRNR002811"/>
    </source>
</evidence>
<dbReference type="Pfam" id="PF10410">
    <property type="entry name" value="DnaB_bind"/>
    <property type="match status" value="1"/>
</dbReference>
<dbReference type="PANTHER" id="PTHR30313">
    <property type="entry name" value="DNA PRIMASE"/>
    <property type="match status" value="1"/>
</dbReference>
<organism evidence="17 18">
    <name type="scientific">Anaerotignum lactatifermentans</name>
    <dbReference type="NCBI Taxonomy" id="160404"/>
    <lineage>
        <taxon>Bacteria</taxon>
        <taxon>Bacillati</taxon>
        <taxon>Bacillota</taxon>
        <taxon>Clostridia</taxon>
        <taxon>Lachnospirales</taxon>
        <taxon>Anaerotignaceae</taxon>
        <taxon>Anaerotignum</taxon>
    </lineage>
</organism>
<dbReference type="HAMAP" id="MF_00974">
    <property type="entry name" value="DNA_primase_DnaG"/>
    <property type="match status" value="1"/>
</dbReference>
<dbReference type="InterPro" id="IPR030846">
    <property type="entry name" value="DnaG_bac"/>
</dbReference>
<dbReference type="SUPFAM" id="SSF57783">
    <property type="entry name" value="Zinc beta-ribbon"/>
    <property type="match status" value="1"/>
</dbReference>
<dbReference type="InterPro" id="IPR036977">
    <property type="entry name" value="DNA_primase_Znf_CHC2"/>
</dbReference>
<comment type="cofactor">
    <cofactor evidence="12 13 14">
        <name>Zn(2+)</name>
        <dbReference type="ChEBI" id="CHEBI:29105"/>
    </cofactor>
    <text evidence="12 13 14">Binds 1 zinc ion per monomer.</text>
</comment>
<dbReference type="Pfam" id="PF13155">
    <property type="entry name" value="Toprim_2"/>
    <property type="match status" value="1"/>
</dbReference>
<dbReference type="NCBIfam" id="TIGR01391">
    <property type="entry name" value="dnaG"/>
    <property type="match status" value="1"/>
</dbReference>
<evidence type="ECO:0000259" key="16">
    <source>
        <dbReference type="PROSITE" id="PS50880"/>
    </source>
</evidence>
<evidence type="ECO:0000256" key="4">
    <source>
        <dbReference type="ARBA" id="ARBA00022695"/>
    </source>
</evidence>
<dbReference type="Proteomes" id="UP000195455">
    <property type="component" value="Unassembled WGS sequence"/>
</dbReference>
<keyword evidence="1 12" id="KW-0240">DNA-directed RNA polymerase</keyword>
<comment type="similarity">
    <text evidence="12 13">Belongs to the DnaG primase family.</text>
</comment>
<keyword evidence="15" id="KW-0175">Coiled coil</keyword>
<feature type="coiled-coil region" evidence="15">
    <location>
        <begin position="439"/>
        <end position="466"/>
    </location>
</feature>
<evidence type="ECO:0000313" key="18">
    <source>
        <dbReference type="Proteomes" id="UP000195455"/>
    </source>
</evidence>
<sequence length="611" mass="69737">MFTEIPETLFPKRRKGGRTMRYPRELIEEIRMQNDIVDVISQYVPLKQKGSSYFGLCPFHHEKTPSFSVNSEKQFYYCFGCGASGNVYGFLMEMENCDFPEAVKKLAERANIPLPEPQMTGQALAMERLKARLFEMHRAAGRFYYDTLQSEEGAPARAYLERRQLKPNLARKFGIGYSPDRRHALFDHLKGLGYSVEDMVKSGLVIPDKEGSGYHDRFRGRLMFPIFDAQGRVVGFGGRILSKGEPKYLNSPETILFSKSRNLYGLNFAKAARKKELILVEGYMDMISVYQAGFHNVVASLGTAFNREHAMTLKKYAEDVILLYDSDEAGTNAALRAIPVLVENGFHVRVTQVPDGKDPDEFIKQNGSAEFSKLLVNAVHYISFQIACIRRKYALDNPEHRVRFATEAAQILTKLESDIERDVYTAEVSRMTGVEESAIQNEIRKLRRKEDEAFQQEAQKRQIQMQRQYGGREKEDKGLLDAQKSLLYFSASHRHIYEILQKVLDKDDFPTEVYGKAFEAMGTLWEEAGNVFPAELISFFEEGEAQRRVTEIFAAQPPADDGFDLQKAVNEAAKVLKRAKIDRKTAQASTVEEIQQLVEEKRKLEALHITI</sequence>
<reference evidence="18" key="1">
    <citation type="submission" date="2017-04" db="EMBL/GenBank/DDBJ databases">
        <title>Function of individual gut microbiota members based on whole genome sequencing of pure cultures obtained from chicken caecum.</title>
        <authorList>
            <person name="Medvecky M."/>
            <person name="Cejkova D."/>
            <person name="Polansky O."/>
            <person name="Karasova D."/>
            <person name="Kubasova T."/>
            <person name="Cizek A."/>
            <person name="Rychlik I."/>
        </authorList>
    </citation>
    <scope>NUCLEOTIDE SEQUENCE [LARGE SCALE GENOMIC DNA]</scope>
    <source>
        <strain evidence="18">An75</strain>
    </source>
</reference>
<evidence type="ECO:0000256" key="6">
    <source>
        <dbReference type="ARBA" id="ARBA00022723"/>
    </source>
</evidence>
<dbReference type="GO" id="GO:0005737">
    <property type="term" value="C:cytoplasm"/>
    <property type="evidence" value="ECO:0007669"/>
    <property type="project" value="TreeGrafter"/>
</dbReference>
<dbReference type="EC" id="2.7.7.101" evidence="12"/>
<keyword evidence="11 12" id="KW-0804">Transcription</keyword>
<comment type="function">
    <text evidence="12 13">RNA polymerase that catalyzes the synthesis of short RNA molecules used as primers for DNA polymerase during DNA replication.</text>
</comment>
<comment type="catalytic activity">
    <reaction evidence="12">
        <text>ssDNA + n NTP = ssDNA/pppN(pN)n-1 hybrid + (n-1) diphosphate.</text>
        <dbReference type="EC" id="2.7.7.101"/>
    </reaction>
</comment>
<proteinExistence type="inferred from homology"/>
<dbReference type="PIRSF" id="PIRSF002811">
    <property type="entry name" value="DnaG"/>
    <property type="match status" value="1"/>
</dbReference>
<dbReference type="InterPro" id="IPR019475">
    <property type="entry name" value="DNA_primase_DnaB-bd"/>
</dbReference>
<evidence type="ECO:0000256" key="10">
    <source>
        <dbReference type="ARBA" id="ARBA00023125"/>
    </source>
</evidence>
<dbReference type="EMBL" id="NFHM01000001">
    <property type="protein sequence ID" value="OUN45692.1"/>
    <property type="molecule type" value="Genomic_DNA"/>
</dbReference>
<keyword evidence="5 12" id="KW-0235">DNA replication</keyword>
<dbReference type="InterPro" id="IPR006171">
    <property type="entry name" value="TOPRIM_dom"/>
</dbReference>
<keyword evidence="2 12" id="KW-0639">Primosome</keyword>
<keyword evidence="9" id="KW-0460">Magnesium</keyword>
<name>A0A1Y3UA54_9FIRM</name>
<feature type="domain" description="Toprim" evidence="16">
    <location>
        <begin position="275"/>
        <end position="356"/>
    </location>
</feature>
<dbReference type="SMART" id="SM00400">
    <property type="entry name" value="ZnF_CHCC"/>
    <property type="match status" value="1"/>
</dbReference>
<dbReference type="FunFam" id="3.90.980.10:FF:000001">
    <property type="entry name" value="DNA primase"/>
    <property type="match status" value="1"/>
</dbReference>
<evidence type="ECO:0000256" key="5">
    <source>
        <dbReference type="ARBA" id="ARBA00022705"/>
    </source>
</evidence>
<dbReference type="GO" id="GO:0006269">
    <property type="term" value="P:DNA replication, synthesis of primer"/>
    <property type="evidence" value="ECO:0007669"/>
    <property type="project" value="UniProtKB-UniRule"/>
</dbReference>
<comment type="domain">
    <text evidence="12">Contains an N-terminal zinc-binding domain, a central core domain that contains the primase activity, and a C-terminal DnaB-binding domain.</text>
</comment>
<evidence type="ECO:0000256" key="15">
    <source>
        <dbReference type="SAM" id="Coils"/>
    </source>
</evidence>
<accession>A0A1Y3UA54</accession>
<dbReference type="InterPro" id="IPR002694">
    <property type="entry name" value="Znf_CHC2"/>
</dbReference>
<protein>
    <recommendedName>
        <fullName evidence="12 13">DNA primase</fullName>
        <ecNumber evidence="12">2.7.7.101</ecNumber>
    </recommendedName>
</protein>
<keyword evidence="6 12" id="KW-0479">Metal-binding</keyword>
<dbReference type="PROSITE" id="PS50880">
    <property type="entry name" value="TOPRIM"/>
    <property type="match status" value="1"/>
</dbReference>
<evidence type="ECO:0000256" key="11">
    <source>
        <dbReference type="ARBA" id="ARBA00023163"/>
    </source>
</evidence>
<dbReference type="InterPro" id="IPR013264">
    <property type="entry name" value="DNAG_N"/>
</dbReference>
<evidence type="ECO:0000256" key="12">
    <source>
        <dbReference type="HAMAP-Rule" id="MF_00974"/>
    </source>
</evidence>
<keyword evidence="4 12" id="KW-0548">Nucleotidyltransferase</keyword>
<evidence type="ECO:0000256" key="9">
    <source>
        <dbReference type="ARBA" id="ARBA00022842"/>
    </source>
</evidence>
<dbReference type="Pfam" id="PF08275">
    <property type="entry name" value="DNAG_N"/>
    <property type="match status" value="1"/>
</dbReference>
<dbReference type="InterPro" id="IPR016136">
    <property type="entry name" value="DNA_helicase_N/primase_C"/>
</dbReference>
<dbReference type="InterPro" id="IPR037068">
    <property type="entry name" value="DNA_primase_core_N_sf"/>
</dbReference>
<gene>
    <name evidence="12" type="primary">dnaG</name>
    <name evidence="17" type="ORF">B5G26_01310</name>
</gene>
<dbReference type="Gene3D" id="3.90.580.10">
    <property type="entry name" value="Zinc finger, CHC2-type domain"/>
    <property type="match status" value="1"/>
</dbReference>
<evidence type="ECO:0000256" key="1">
    <source>
        <dbReference type="ARBA" id="ARBA00022478"/>
    </source>
</evidence>
<dbReference type="GO" id="GO:0003899">
    <property type="term" value="F:DNA-directed RNA polymerase activity"/>
    <property type="evidence" value="ECO:0007669"/>
    <property type="project" value="UniProtKB-UniRule"/>
</dbReference>
<dbReference type="FunFam" id="3.40.1360.10:FF:000002">
    <property type="entry name" value="DNA primase"/>
    <property type="match status" value="1"/>
</dbReference>
<feature type="zinc finger region" description="CHC2-type" evidence="12 14">
    <location>
        <begin position="57"/>
        <end position="81"/>
    </location>
</feature>
<keyword evidence="10 12" id="KW-0238">DNA-binding</keyword>
<evidence type="ECO:0000313" key="17">
    <source>
        <dbReference type="EMBL" id="OUN45692.1"/>
    </source>
</evidence>
<dbReference type="GO" id="GO:1990077">
    <property type="term" value="C:primosome complex"/>
    <property type="evidence" value="ECO:0007669"/>
    <property type="project" value="UniProtKB-KW"/>
</dbReference>
<dbReference type="SUPFAM" id="SSF56731">
    <property type="entry name" value="DNA primase core"/>
    <property type="match status" value="1"/>
</dbReference>
<dbReference type="Pfam" id="PF01807">
    <property type="entry name" value="Zn_ribbon_DnaG"/>
    <property type="match status" value="1"/>
</dbReference>
<dbReference type="Gene3D" id="1.10.860.10">
    <property type="entry name" value="DNAb Helicase, Chain A"/>
    <property type="match status" value="1"/>
</dbReference>
<dbReference type="InterPro" id="IPR050219">
    <property type="entry name" value="DnaG_primase"/>
</dbReference>
<keyword evidence="3 12" id="KW-0808">Transferase</keyword>
<evidence type="ECO:0000256" key="3">
    <source>
        <dbReference type="ARBA" id="ARBA00022679"/>
    </source>
</evidence>
<keyword evidence="7 12" id="KW-0863">Zinc-finger</keyword>
<dbReference type="Gene3D" id="3.40.1360.10">
    <property type="match status" value="1"/>
</dbReference>
<dbReference type="AlphaFoldDB" id="A0A1Y3UA54"/>
<dbReference type="PANTHER" id="PTHR30313:SF2">
    <property type="entry name" value="DNA PRIMASE"/>
    <property type="match status" value="1"/>
</dbReference>
<dbReference type="GO" id="GO:0000428">
    <property type="term" value="C:DNA-directed RNA polymerase complex"/>
    <property type="evidence" value="ECO:0007669"/>
    <property type="project" value="UniProtKB-KW"/>
</dbReference>